<organism evidence="2 3">
    <name type="scientific">Adineta steineri</name>
    <dbReference type="NCBI Taxonomy" id="433720"/>
    <lineage>
        <taxon>Eukaryota</taxon>
        <taxon>Metazoa</taxon>
        <taxon>Spiralia</taxon>
        <taxon>Gnathifera</taxon>
        <taxon>Rotifera</taxon>
        <taxon>Eurotatoria</taxon>
        <taxon>Bdelloidea</taxon>
        <taxon>Adinetida</taxon>
        <taxon>Adinetidae</taxon>
        <taxon>Adineta</taxon>
    </lineage>
</organism>
<feature type="compositionally biased region" description="Polar residues" evidence="1">
    <location>
        <begin position="40"/>
        <end position="58"/>
    </location>
</feature>
<sequence length="114" mass="12911">MIDDLRTVVYKNIRELGGPSSSSSSTNEYLQAPMPSTILSHPQQFTENDSSHSHQLVSGSEEEEMEVNDNVHSNNKTLMKKIRGTTKKTIQQAEEGFIRLDHVIKQLRTSIQKK</sequence>
<comment type="caution">
    <text evidence="2">The sequence shown here is derived from an EMBL/GenBank/DDBJ whole genome shotgun (WGS) entry which is preliminary data.</text>
</comment>
<reference evidence="2" key="1">
    <citation type="submission" date="2021-02" db="EMBL/GenBank/DDBJ databases">
        <authorList>
            <person name="Nowell W R."/>
        </authorList>
    </citation>
    <scope>NUCLEOTIDE SEQUENCE</scope>
</reference>
<proteinExistence type="predicted"/>
<accession>A0A814YIJ8</accession>
<gene>
    <name evidence="2" type="ORF">JYZ213_LOCUS28443</name>
</gene>
<dbReference type="EMBL" id="CAJNOG010000414">
    <property type="protein sequence ID" value="CAF1229182.1"/>
    <property type="molecule type" value="Genomic_DNA"/>
</dbReference>
<name>A0A814YIJ8_9BILA</name>
<evidence type="ECO:0000313" key="2">
    <source>
        <dbReference type="EMBL" id="CAF1229182.1"/>
    </source>
</evidence>
<feature type="region of interest" description="Disordered" evidence="1">
    <location>
        <begin position="40"/>
        <end position="80"/>
    </location>
</feature>
<evidence type="ECO:0000256" key="1">
    <source>
        <dbReference type="SAM" id="MobiDB-lite"/>
    </source>
</evidence>
<protein>
    <submittedName>
        <fullName evidence="2">Uncharacterized protein</fullName>
    </submittedName>
</protein>
<dbReference type="AlphaFoldDB" id="A0A814YIJ8"/>
<evidence type="ECO:0000313" key="3">
    <source>
        <dbReference type="Proteomes" id="UP000663845"/>
    </source>
</evidence>
<dbReference type="Proteomes" id="UP000663845">
    <property type="component" value="Unassembled WGS sequence"/>
</dbReference>